<dbReference type="PROSITE" id="PS50005">
    <property type="entry name" value="TPR"/>
    <property type="match status" value="3"/>
</dbReference>
<dbReference type="Pfam" id="PF13424">
    <property type="entry name" value="TPR_12"/>
    <property type="match status" value="3"/>
</dbReference>
<dbReference type="GO" id="GO:0043531">
    <property type="term" value="F:ADP binding"/>
    <property type="evidence" value="ECO:0007669"/>
    <property type="project" value="InterPro"/>
</dbReference>
<dbReference type="Gene3D" id="1.25.40.10">
    <property type="entry name" value="Tetratricopeptide repeat domain"/>
    <property type="match status" value="2"/>
</dbReference>
<gene>
    <name evidence="2" type="ORF">Ari01nite_91340</name>
</gene>
<dbReference type="Proteomes" id="UP000636960">
    <property type="component" value="Unassembled WGS sequence"/>
</dbReference>
<dbReference type="InterPro" id="IPR019734">
    <property type="entry name" value="TPR_rpt"/>
</dbReference>
<keyword evidence="3" id="KW-1185">Reference proteome</keyword>
<dbReference type="AlphaFoldDB" id="A0A919K8I3"/>
<protein>
    <recommendedName>
        <fullName evidence="4">NB-ARC domain-containing protein</fullName>
    </recommendedName>
</protein>
<dbReference type="EMBL" id="BOMV01000109">
    <property type="protein sequence ID" value="GIF01670.1"/>
    <property type="molecule type" value="Genomic_DNA"/>
</dbReference>
<organism evidence="2 3">
    <name type="scientific">Paractinoplanes rishiriensis</name>
    <dbReference type="NCBI Taxonomy" id="1050105"/>
    <lineage>
        <taxon>Bacteria</taxon>
        <taxon>Bacillati</taxon>
        <taxon>Actinomycetota</taxon>
        <taxon>Actinomycetes</taxon>
        <taxon>Micromonosporales</taxon>
        <taxon>Micromonosporaceae</taxon>
        <taxon>Paractinoplanes</taxon>
    </lineage>
</organism>
<dbReference type="SMART" id="SM00028">
    <property type="entry name" value="TPR"/>
    <property type="match status" value="7"/>
</dbReference>
<evidence type="ECO:0000256" key="1">
    <source>
        <dbReference type="PROSITE-ProRule" id="PRU00339"/>
    </source>
</evidence>
<comment type="caution">
    <text evidence="2">The sequence shown here is derived from an EMBL/GenBank/DDBJ whole genome shotgun (WGS) entry which is preliminary data.</text>
</comment>
<reference evidence="2" key="1">
    <citation type="submission" date="2021-01" db="EMBL/GenBank/DDBJ databases">
        <title>Whole genome shotgun sequence of Actinoplanes rishiriensis NBRC 108556.</title>
        <authorList>
            <person name="Komaki H."/>
            <person name="Tamura T."/>
        </authorList>
    </citation>
    <scope>NUCLEOTIDE SEQUENCE</scope>
    <source>
        <strain evidence="2">NBRC 108556</strain>
    </source>
</reference>
<dbReference type="SUPFAM" id="SSF52540">
    <property type="entry name" value="P-loop containing nucleoside triphosphate hydrolases"/>
    <property type="match status" value="1"/>
</dbReference>
<dbReference type="Pfam" id="PF13181">
    <property type="entry name" value="TPR_8"/>
    <property type="match status" value="1"/>
</dbReference>
<dbReference type="SUPFAM" id="SSF48452">
    <property type="entry name" value="TPR-like"/>
    <property type="match status" value="2"/>
</dbReference>
<dbReference type="InterPro" id="IPR011990">
    <property type="entry name" value="TPR-like_helical_dom_sf"/>
</dbReference>
<proteinExistence type="predicted"/>
<evidence type="ECO:0000313" key="2">
    <source>
        <dbReference type="EMBL" id="GIF01670.1"/>
    </source>
</evidence>
<feature type="repeat" description="TPR" evidence="1">
    <location>
        <begin position="562"/>
        <end position="595"/>
    </location>
</feature>
<sequence length="859" mass="93740">MERFTELPDPAQASCLDEVIERLRLLKVWAGDPSYETIKNRVNAAWVAAGRPASELTRRTTVAHCFQPGRRRLNTDLVLAVVEALRPDARYVARWRQSLRVVGGEIEAASQVRVQEGLPDGSAGFVGRAAELDELCKAVRSAAHVGAIEGMAGAGKTQLALHAGHRLLREHAFDRVLFVNLRGFHPDPVQPPADPAAVLDEFLRLLGVPGHQIPHDLTARVAAYRERLAGLRALVVLDNAAGAEQVRPLVPAVPGCVTLVTSRRSLAGLRPSTRLTIEMFTREEARAFLAGALPGHPVGTDPAAADRIAARCGNLPLALSLIAGHVRNIPGWTLTDHADRLDERRHRQQPLDGGVDLALRLSYQHLPAERQRLLRLAALHPAQDFDGYAAAALAGTDLATVRTWLDHLRSDHLLQEARSGRYAFHDLVRSFAADQARDQDRPAERRAALTRLADYYLAVSAAAMDVLDPAERHWRPRVPQADTPVPALSDPDAAIAWLNTERSTLVAVAVNAAANGRPSHTVRLSQTLCHYLNDNGRHADAVTVHSQAQHAAQRTGDRAGQAHALRDLGYTYLTLGQHERASAHLEQALDLFRQIDNPFGQARAMTSLGYVADRSGDYPKAIAYKQHALRLYQQICDSTGQTRALLSLGISLRRSGRLAEAGDCYQQTLALARQAGDRRTEASTLNNLGVVETMSGRYDTAQRHLERALTLYREFTSRTGEAHALDNLGLLHNRRGRPEAAIGCHQRALDIFREAGDRECEAWVLNSLGEATHSAGRATDAIAHHTAARAVATAIGARDEQARAHAGLGRAHHTMGDTGQAREQYRHAVTLYTGLGVPEADEVSARLAELDQVVESRMA</sequence>
<feature type="repeat" description="TPR" evidence="1">
    <location>
        <begin position="682"/>
        <end position="715"/>
    </location>
</feature>
<dbReference type="InterPro" id="IPR027417">
    <property type="entry name" value="P-loop_NTPase"/>
</dbReference>
<keyword evidence="1" id="KW-0802">TPR repeat</keyword>
<dbReference type="Gene3D" id="3.40.50.300">
    <property type="entry name" value="P-loop containing nucleotide triphosphate hydrolases"/>
    <property type="match status" value="1"/>
</dbReference>
<name>A0A919K8I3_9ACTN</name>
<dbReference type="PRINTS" id="PR00364">
    <property type="entry name" value="DISEASERSIST"/>
</dbReference>
<accession>A0A919K8I3</accession>
<dbReference type="PANTHER" id="PTHR47691">
    <property type="entry name" value="REGULATOR-RELATED"/>
    <property type="match status" value="1"/>
</dbReference>
<evidence type="ECO:0008006" key="4">
    <source>
        <dbReference type="Google" id="ProtNLM"/>
    </source>
</evidence>
<dbReference type="PANTHER" id="PTHR47691:SF3">
    <property type="entry name" value="HTH-TYPE TRANSCRIPTIONAL REGULATOR RV0890C-RELATED"/>
    <property type="match status" value="1"/>
</dbReference>
<evidence type="ECO:0000313" key="3">
    <source>
        <dbReference type="Proteomes" id="UP000636960"/>
    </source>
</evidence>
<feature type="repeat" description="TPR" evidence="1">
    <location>
        <begin position="602"/>
        <end position="635"/>
    </location>
</feature>